<evidence type="ECO:0000313" key="2">
    <source>
        <dbReference type="Proteomes" id="UP000076609"/>
    </source>
</evidence>
<evidence type="ECO:0000313" key="1">
    <source>
        <dbReference type="EMBL" id="KZE15837.1"/>
    </source>
</evidence>
<dbReference type="EMBL" id="LQQO01000011">
    <property type="protein sequence ID" value="KZE15837.1"/>
    <property type="molecule type" value="Genomic_DNA"/>
</dbReference>
<protein>
    <submittedName>
        <fullName evidence="1">Uncharacterized protein</fullName>
    </submittedName>
</protein>
<gene>
    <name evidence="1" type="ORF">AVT10_13430</name>
</gene>
<comment type="caution">
    <text evidence="1">The sequence shown here is derived from an EMBL/GenBank/DDBJ whole genome shotgun (WGS) entry which is preliminary data.</text>
</comment>
<dbReference type="Proteomes" id="UP000076609">
    <property type="component" value="Unassembled WGS sequence"/>
</dbReference>
<sequence>MFLLMLTLQSAAILPAGTAPPLRGEAWLVLQTAADPLALVGADVTKRVPDARVIATEECDGMRPGLFILVVKPGSSARTRDAYVRRCIAQPYSATGRGIPSVDPSFAALRARPVNFDGKDIVTFIRANLLVRPYYVDLANDPREGLRVAVEDMIDGRRRPIERDCNAPEVMRGVDHIAIACAVEQIAGQPVYRTVIYRASDLSRVREIPRCRDPQFFRVDLLRCWTQTVSAMGKVTLKPRYVTF</sequence>
<dbReference type="RefSeq" id="WP_066689651.1">
    <property type="nucleotide sequence ID" value="NZ_CP117025.1"/>
</dbReference>
<keyword evidence="2" id="KW-1185">Reference proteome</keyword>
<reference evidence="2" key="1">
    <citation type="submission" date="2016-01" db="EMBL/GenBank/DDBJ databases">
        <title>Draft genome of Chromobacterium sp. F49.</title>
        <authorList>
            <person name="Hong K.W."/>
        </authorList>
    </citation>
    <scope>NUCLEOTIDE SEQUENCE [LARGE SCALE GENOMIC DNA]</scope>
    <source>
        <strain evidence="2">CN3</strain>
    </source>
</reference>
<accession>A0ABR5YE88</accession>
<name>A0ABR5YE88_9SPHN</name>
<proteinExistence type="predicted"/>
<organism evidence="1 2">
    <name type="scientific">Sphingomonas hankookensis</name>
    <dbReference type="NCBI Taxonomy" id="563996"/>
    <lineage>
        <taxon>Bacteria</taxon>
        <taxon>Pseudomonadati</taxon>
        <taxon>Pseudomonadota</taxon>
        <taxon>Alphaproteobacteria</taxon>
        <taxon>Sphingomonadales</taxon>
        <taxon>Sphingomonadaceae</taxon>
        <taxon>Sphingomonas</taxon>
    </lineage>
</organism>